<dbReference type="EMBL" id="BHZE01000022">
    <property type="protein sequence ID" value="GCD78383.1"/>
    <property type="molecule type" value="Genomic_DNA"/>
</dbReference>
<dbReference type="Proteomes" id="UP000286715">
    <property type="component" value="Unassembled WGS sequence"/>
</dbReference>
<accession>A0A401XN37</accession>
<dbReference type="RefSeq" id="WP_124398441.1">
    <property type="nucleotide sequence ID" value="NZ_BHZE01000022.1"/>
</dbReference>
<reference evidence="1 2" key="1">
    <citation type="submission" date="2018-11" db="EMBL/GenBank/DDBJ databases">
        <title>Schleiferia aggregans sp. nov., a moderately thermophilic heterotrophic bacterium isolated from microbial mats at a terrestrial hot spring.</title>
        <authorList>
            <person name="Iino T."/>
            <person name="Ohkuma M."/>
            <person name="Haruta S."/>
        </authorList>
    </citation>
    <scope>NUCLEOTIDE SEQUENCE [LARGE SCALE GENOMIC DNA]</scope>
    <source>
        <strain evidence="1 2">LA</strain>
    </source>
</reference>
<evidence type="ECO:0000313" key="2">
    <source>
        <dbReference type="Proteomes" id="UP000286715"/>
    </source>
</evidence>
<sequence length="72" mass="8430">MRFFLSLLVLTYLIIVVYKYFVGPFMEGYNKKSSSSSTNSSSERIKIIYDPNQLRQSNKNVGDYVDYEEVKD</sequence>
<organism evidence="1 2">
    <name type="scientific">Thermaurantimonas aggregans</name>
    <dbReference type="NCBI Taxonomy" id="2173829"/>
    <lineage>
        <taxon>Bacteria</taxon>
        <taxon>Pseudomonadati</taxon>
        <taxon>Bacteroidota</taxon>
        <taxon>Flavobacteriia</taxon>
        <taxon>Flavobacteriales</taxon>
        <taxon>Schleiferiaceae</taxon>
        <taxon>Thermaurantimonas</taxon>
    </lineage>
</organism>
<gene>
    <name evidence="1" type="ORF">JCM31826_18650</name>
</gene>
<comment type="caution">
    <text evidence="1">The sequence shown here is derived from an EMBL/GenBank/DDBJ whole genome shotgun (WGS) entry which is preliminary data.</text>
</comment>
<protein>
    <recommendedName>
        <fullName evidence="3">DUF4834 domain-containing protein</fullName>
    </recommendedName>
</protein>
<evidence type="ECO:0000313" key="1">
    <source>
        <dbReference type="EMBL" id="GCD78383.1"/>
    </source>
</evidence>
<dbReference type="AlphaFoldDB" id="A0A401XN37"/>
<keyword evidence="2" id="KW-1185">Reference proteome</keyword>
<evidence type="ECO:0008006" key="3">
    <source>
        <dbReference type="Google" id="ProtNLM"/>
    </source>
</evidence>
<proteinExistence type="predicted"/>
<name>A0A401XN37_9FLAO</name>